<dbReference type="AlphaFoldDB" id="A0A7J6H7A0"/>
<name>A0A7J6H7A0_CANSA</name>
<dbReference type="PANTHER" id="PTHR31286:SF178">
    <property type="entry name" value="DUF4283 DOMAIN-CONTAINING PROTEIN"/>
    <property type="match status" value="1"/>
</dbReference>
<proteinExistence type="predicted"/>
<accession>A0A7J6H7A0</accession>
<dbReference type="InterPro" id="IPR025836">
    <property type="entry name" value="Zn_knuckle_CX2CX4HX4C"/>
</dbReference>
<evidence type="ECO:0000313" key="2">
    <source>
        <dbReference type="EMBL" id="KAF4391124.1"/>
    </source>
</evidence>
<dbReference type="PANTHER" id="PTHR31286">
    <property type="entry name" value="GLYCINE-RICH CELL WALL STRUCTURAL PROTEIN 1.8-LIKE"/>
    <property type="match status" value="1"/>
</dbReference>
<dbReference type="InterPro" id="IPR040256">
    <property type="entry name" value="At4g02000-like"/>
</dbReference>
<comment type="caution">
    <text evidence="2">The sequence shown here is derived from an EMBL/GenBank/DDBJ whole genome shotgun (WGS) entry which is preliminary data.</text>
</comment>
<gene>
    <name evidence="2" type="ORF">F8388_009546</name>
</gene>
<protein>
    <recommendedName>
        <fullName evidence="1">Zinc knuckle CX2CX4HX4C domain-containing protein</fullName>
    </recommendedName>
</protein>
<dbReference type="Proteomes" id="UP000525078">
    <property type="component" value="Unassembled WGS sequence"/>
</dbReference>
<feature type="domain" description="Zinc knuckle CX2CX4HX4C" evidence="1">
    <location>
        <begin position="326"/>
        <end position="374"/>
    </location>
</feature>
<dbReference type="EMBL" id="JAATIP010000025">
    <property type="protein sequence ID" value="KAF4391124.1"/>
    <property type="molecule type" value="Genomic_DNA"/>
</dbReference>
<organism evidence="2 3">
    <name type="scientific">Cannabis sativa</name>
    <name type="common">Hemp</name>
    <name type="synonym">Marijuana</name>
    <dbReference type="NCBI Taxonomy" id="3483"/>
    <lineage>
        <taxon>Eukaryota</taxon>
        <taxon>Viridiplantae</taxon>
        <taxon>Streptophyta</taxon>
        <taxon>Embryophyta</taxon>
        <taxon>Tracheophyta</taxon>
        <taxon>Spermatophyta</taxon>
        <taxon>Magnoliopsida</taxon>
        <taxon>eudicotyledons</taxon>
        <taxon>Gunneridae</taxon>
        <taxon>Pentapetalae</taxon>
        <taxon>rosids</taxon>
        <taxon>fabids</taxon>
        <taxon>Rosales</taxon>
        <taxon>Cannabaceae</taxon>
        <taxon>Cannabis</taxon>
    </lineage>
</organism>
<evidence type="ECO:0000259" key="1">
    <source>
        <dbReference type="Pfam" id="PF14392"/>
    </source>
</evidence>
<sequence>MLLFSSSSFIGVTVRPLPLQSSDGSSYHLQMPFAAIRRNPTFNFFVISFTGNLLICHYSCVAVPSEINSFLHPFSISSILTYKGNPSLELALRKTKHPEPPWAMIKSIVVEDTTPILGATVIPAGIIDSFPDMEKLIFADILLPEHILDHFNFYISVLSLFHSAPCHSLHTFLVYLSLNTSFSFFVHSQIPTPVLTMDDLSNTFTATLNLTALETQIHSFTETPDHPEDDGREEPSAFLAFKLLTTRHFNSEAFKNRLKQMWPERFSINVLEKEPNFYTVEFGIPFLKRSRALAQRLGEVLGRFIEVDTASLKETWGPYLRVRIEMDVTQPLPRGTGFHFHGMAASVWLEFRFENLPDFYHYCSRLSHIVNHCHEFLAKSNPASLAPPPPYRFHQAPIITEGPFNEPTSAYGVQHLSQPQTTLMGLHTTLSSPHFNLNHSPPTTTIWSSNQTVAATTTIDPQANSPAISPNNTAPPNLPPFPPVTIAEQLATPLPRLISTSAEALVATTGAPQHVVPISQAFLPY</sequence>
<evidence type="ECO:0000313" key="3">
    <source>
        <dbReference type="Proteomes" id="UP000525078"/>
    </source>
</evidence>
<reference evidence="2 3" key="1">
    <citation type="journal article" date="2020" name="bioRxiv">
        <title>Sequence and annotation of 42 cannabis genomes reveals extensive copy number variation in cannabinoid synthesis and pathogen resistance genes.</title>
        <authorList>
            <person name="Mckernan K.J."/>
            <person name="Helbert Y."/>
            <person name="Kane L.T."/>
            <person name="Ebling H."/>
            <person name="Zhang L."/>
            <person name="Liu B."/>
            <person name="Eaton Z."/>
            <person name="Mclaughlin S."/>
            <person name="Kingan S."/>
            <person name="Baybayan P."/>
            <person name="Concepcion G."/>
            <person name="Jordan M."/>
            <person name="Riva A."/>
            <person name="Barbazuk W."/>
            <person name="Harkins T."/>
        </authorList>
    </citation>
    <scope>NUCLEOTIDE SEQUENCE [LARGE SCALE GENOMIC DNA]</scope>
    <source>
        <strain evidence="3">cv. Jamaican Lion 4</strain>
        <tissue evidence="2">Leaf</tissue>
    </source>
</reference>
<dbReference type="Pfam" id="PF14392">
    <property type="entry name" value="zf-CCHC_4"/>
    <property type="match status" value="1"/>
</dbReference>